<sequence length="209" mass="23162">MVARMTNVLVIKANPKPTSESRSLTVLEHFLSAYLKRHPADTVVVRDLYDERFPDFDRVLVTAQRALTAGKAFDDLAVDQQARLTVFRQATQQFIDADKVIIANPLWNLMIPGKLKAWFDTICVEGQTFETVAVGERPLAPGKHVLHIQAAGGVTNGQNLASRYVKDVMTFLGAQVTSLPVEGMDRYPDRAETIVTDAFKTAEAIAKTF</sequence>
<keyword evidence="4 6" id="KW-0520">NAD</keyword>
<feature type="binding site" evidence="6">
    <location>
        <begin position="21"/>
        <end position="23"/>
    </location>
    <ligand>
        <name>FMN</name>
        <dbReference type="ChEBI" id="CHEBI:58210"/>
    </ligand>
</feature>
<dbReference type="PANTHER" id="PTHR43741:SF7">
    <property type="entry name" value="FMN-DEPENDENT NADH:QUINONE OXIDOREDUCTASE"/>
    <property type="match status" value="1"/>
</dbReference>
<gene>
    <name evidence="6" type="primary">azoR</name>
    <name evidence="8" type="ORF">FC82_GL002762</name>
</gene>
<dbReference type="AlphaFoldDB" id="A0A0R2BGY6"/>
<name>A0A0R2BGY6_SECCO</name>
<comment type="function">
    <text evidence="6">Also exhibits azoreductase activity. Catalyzes the reductive cleavage of the azo bond in aromatic azo compounds to the corresponding amines.</text>
</comment>
<dbReference type="GO" id="GO:0010181">
    <property type="term" value="F:FMN binding"/>
    <property type="evidence" value="ECO:0007669"/>
    <property type="project" value="UniProtKB-UniRule"/>
</dbReference>
<comment type="cofactor">
    <cofactor evidence="6">
        <name>FMN</name>
        <dbReference type="ChEBI" id="CHEBI:58210"/>
    </cofactor>
    <text evidence="6">Binds 1 FMN per subunit.</text>
</comment>
<dbReference type="STRING" id="33960.TY91_09940"/>
<evidence type="ECO:0000256" key="2">
    <source>
        <dbReference type="ARBA" id="ARBA00022643"/>
    </source>
</evidence>
<dbReference type="SUPFAM" id="SSF52218">
    <property type="entry name" value="Flavoproteins"/>
    <property type="match status" value="1"/>
</dbReference>
<comment type="caution">
    <text evidence="6">Lacks conserved residue(s) required for the propagation of feature annotation.</text>
</comment>
<protein>
    <recommendedName>
        <fullName evidence="6">FMN dependent NADH:quinone oxidoreductase</fullName>
        <ecNumber evidence="6">1.6.5.-</ecNumber>
    </recommendedName>
    <alternativeName>
        <fullName evidence="6">Azo-dye reductase</fullName>
    </alternativeName>
    <alternativeName>
        <fullName evidence="6">FMN-dependent NADH-azo compound oxidoreductase</fullName>
    </alternativeName>
    <alternativeName>
        <fullName evidence="6">FMN-dependent NADH-azoreductase</fullName>
        <ecNumber evidence="6">1.7.1.17</ecNumber>
    </alternativeName>
</protein>
<evidence type="ECO:0000256" key="4">
    <source>
        <dbReference type="ARBA" id="ARBA00023027"/>
    </source>
</evidence>
<dbReference type="GO" id="GO:0016655">
    <property type="term" value="F:oxidoreductase activity, acting on NAD(P)H, quinone or similar compound as acceptor"/>
    <property type="evidence" value="ECO:0007669"/>
    <property type="project" value="InterPro"/>
</dbReference>
<comment type="caution">
    <text evidence="8">The sequence shown here is derived from an EMBL/GenBank/DDBJ whole genome shotgun (WGS) entry which is preliminary data.</text>
</comment>
<evidence type="ECO:0000256" key="1">
    <source>
        <dbReference type="ARBA" id="ARBA00022630"/>
    </source>
</evidence>
<evidence type="ECO:0000259" key="7">
    <source>
        <dbReference type="Pfam" id="PF02525"/>
    </source>
</evidence>
<dbReference type="GO" id="GO:0016652">
    <property type="term" value="F:oxidoreductase activity, acting on NAD(P)H as acceptor"/>
    <property type="evidence" value="ECO:0007669"/>
    <property type="project" value="UniProtKB-UniRule"/>
</dbReference>
<dbReference type="GO" id="GO:0009055">
    <property type="term" value="F:electron transfer activity"/>
    <property type="evidence" value="ECO:0007669"/>
    <property type="project" value="UniProtKB-UniRule"/>
</dbReference>
<dbReference type="InterPro" id="IPR023048">
    <property type="entry name" value="NADH:quinone_OxRdtase_FMN_depd"/>
</dbReference>
<comment type="subunit">
    <text evidence="6">Homodimer.</text>
</comment>
<comment type="catalytic activity">
    <reaction evidence="5">
        <text>N,N-dimethyl-1,4-phenylenediamine + anthranilate + 2 NAD(+) = 2-(4-dimethylaminophenyl)diazenylbenzoate + 2 NADH + 2 H(+)</text>
        <dbReference type="Rhea" id="RHEA:55872"/>
        <dbReference type="ChEBI" id="CHEBI:15378"/>
        <dbReference type="ChEBI" id="CHEBI:15783"/>
        <dbReference type="ChEBI" id="CHEBI:16567"/>
        <dbReference type="ChEBI" id="CHEBI:57540"/>
        <dbReference type="ChEBI" id="CHEBI:57945"/>
        <dbReference type="ChEBI" id="CHEBI:71579"/>
        <dbReference type="EC" id="1.7.1.17"/>
    </reaction>
    <physiologicalReaction direction="right-to-left" evidence="5">
        <dbReference type="Rhea" id="RHEA:55874"/>
    </physiologicalReaction>
</comment>
<evidence type="ECO:0000313" key="8">
    <source>
        <dbReference type="EMBL" id="KRM74819.1"/>
    </source>
</evidence>
<dbReference type="HAMAP" id="MF_01216">
    <property type="entry name" value="Azoreductase_type1"/>
    <property type="match status" value="1"/>
</dbReference>
<dbReference type="PANTHER" id="PTHR43741">
    <property type="entry name" value="FMN-DEPENDENT NADH-AZOREDUCTASE 1"/>
    <property type="match status" value="1"/>
</dbReference>
<feature type="domain" description="Flavodoxin-like fold" evidence="7">
    <location>
        <begin position="7"/>
        <end position="203"/>
    </location>
</feature>
<organism evidence="8 9">
    <name type="scientific">Secundilactobacillus collinoides DSM 20515 = JCM 1123</name>
    <dbReference type="NCBI Taxonomy" id="1423733"/>
    <lineage>
        <taxon>Bacteria</taxon>
        <taxon>Bacillati</taxon>
        <taxon>Bacillota</taxon>
        <taxon>Bacilli</taxon>
        <taxon>Lactobacillales</taxon>
        <taxon>Lactobacillaceae</taxon>
        <taxon>Secundilactobacillus</taxon>
    </lineage>
</organism>
<dbReference type="InterPro" id="IPR050104">
    <property type="entry name" value="FMN-dep_NADH:Q_OxRdtase_AzoR1"/>
</dbReference>
<dbReference type="Gene3D" id="3.40.50.360">
    <property type="match status" value="1"/>
</dbReference>
<evidence type="ECO:0000256" key="3">
    <source>
        <dbReference type="ARBA" id="ARBA00023002"/>
    </source>
</evidence>
<dbReference type="Proteomes" id="UP000051845">
    <property type="component" value="Unassembled WGS sequence"/>
</dbReference>
<dbReference type="EC" id="1.6.5.-" evidence="6"/>
<evidence type="ECO:0000313" key="9">
    <source>
        <dbReference type="Proteomes" id="UP000051845"/>
    </source>
</evidence>
<comment type="catalytic activity">
    <reaction evidence="6">
        <text>2 a quinone + NADH + H(+) = 2 a 1,4-benzosemiquinone + NAD(+)</text>
        <dbReference type="Rhea" id="RHEA:65952"/>
        <dbReference type="ChEBI" id="CHEBI:15378"/>
        <dbReference type="ChEBI" id="CHEBI:57540"/>
        <dbReference type="ChEBI" id="CHEBI:57945"/>
        <dbReference type="ChEBI" id="CHEBI:132124"/>
        <dbReference type="ChEBI" id="CHEBI:134225"/>
    </reaction>
</comment>
<proteinExistence type="inferred from homology"/>
<dbReference type="EC" id="1.7.1.17" evidence="6"/>
<comment type="similarity">
    <text evidence="6">Belongs to the azoreductase type 1 family.</text>
</comment>
<keyword evidence="3 6" id="KW-0560">Oxidoreductase</keyword>
<reference evidence="8 9" key="1">
    <citation type="journal article" date="2015" name="Genome Announc.">
        <title>Expanding the biotechnology potential of lactobacilli through comparative genomics of 213 strains and associated genera.</title>
        <authorList>
            <person name="Sun Z."/>
            <person name="Harris H.M."/>
            <person name="McCann A."/>
            <person name="Guo C."/>
            <person name="Argimon S."/>
            <person name="Zhang W."/>
            <person name="Yang X."/>
            <person name="Jeffery I.B."/>
            <person name="Cooney J.C."/>
            <person name="Kagawa T.F."/>
            <person name="Liu W."/>
            <person name="Song Y."/>
            <person name="Salvetti E."/>
            <person name="Wrobel A."/>
            <person name="Rasinkangas P."/>
            <person name="Parkhill J."/>
            <person name="Rea M.C."/>
            <person name="O'Sullivan O."/>
            <person name="Ritari J."/>
            <person name="Douillard F.P."/>
            <person name="Paul Ross R."/>
            <person name="Yang R."/>
            <person name="Briner A.E."/>
            <person name="Felis G.E."/>
            <person name="de Vos W.M."/>
            <person name="Barrangou R."/>
            <person name="Klaenhammer T.R."/>
            <person name="Caufield P.W."/>
            <person name="Cui Y."/>
            <person name="Zhang H."/>
            <person name="O'Toole P.W."/>
        </authorList>
    </citation>
    <scope>NUCLEOTIDE SEQUENCE [LARGE SCALE GENOMIC DNA]</scope>
    <source>
        <strain evidence="8 9">DSM 20515</strain>
    </source>
</reference>
<dbReference type="EMBL" id="AYYR01000067">
    <property type="protein sequence ID" value="KRM74819.1"/>
    <property type="molecule type" value="Genomic_DNA"/>
</dbReference>
<comment type="function">
    <text evidence="6">Quinone reductase that provides resistance to thiol-specific stress caused by electrophilic quinones.</text>
</comment>
<accession>A0A0R2BGY6</accession>
<keyword evidence="1 6" id="KW-0285">Flavoprotein</keyword>
<dbReference type="PATRIC" id="fig|1423733.4.peg.2887"/>
<dbReference type="InterPro" id="IPR029039">
    <property type="entry name" value="Flavoprotein-like_sf"/>
</dbReference>
<dbReference type="InterPro" id="IPR003680">
    <property type="entry name" value="Flavodoxin_fold"/>
</dbReference>
<evidence type="ECO:0000256" key="6">
    <source>
        <dbReference type="HAMAP-Rule" id="MF_01216"/>
    </source>
</evidence>
<keyword evidence="2 6" id="KW-0288">FMN</keyword>
<dbReference type="Pfam" id="PF02525">
    <property type="entry name" value="Flavodoxin_2"/>
    <property type="match status" value="1"/>
</dbReference>
<evidence type="ECO:0000256" key="5">
    <source>
        <dbReference type="ARBA" id="ARBA00048542"/>
    </source>
</evidence>